<dbReference type="AlphaFoldDB" id="A0A5M3MGC7"/>
<feature type="region of interest" description="Disordered" evidence="1">
    <location>
        <begin position="25"/>
        <end position="67"/>
    </location>
</feature>
<accession>A0A5M3MGC7</accession>
<organism evidence="3 4">
    <name type="scientific">Coniophora puteana (strain RWD-64-598)</name>
    <name type="common">Brown rot fungus</name>
    <dbReference type="NCBI Taxonomy" id="741705"/>
    <lineage>
        <taxon>Eukaryota</taxon>
        <taxon>Fungi</taxon>
        <taxon>Dikarya</taxon>
        <taxon>Basidiomycota</taxon>
        <taxon>Agaricomycotina</taxon>
        <taxon>Agaricomycetes</taxon>
        <taxon>Agaricomycetidae</taxon>
        <taxon>Boletales</taxon>
        <taxon>Coniophorineae</taxon>
        <taxon>Coniophoraceae</taxon>
        <taxon>Coniophora</taxon>
    </lineage>
</organism>
<feature type="region of interest" description="Disordered" evidence="1">
    <location>
        <begin position="103"/>
        <end position="127"/>
    </location>
</feature>
<sequence length="361" mass="40075">MGQRSLVDLNDPLARSHAVSYFPSAKFDGFPYDEGLVHPESTEERKKRERKEKAADKLARSESRKRRRSAVWTSIKGLLNGDDDGRVSYGDTIGASLPVLPRSEWRHSSPTSWPPPRPASAMSFAAQSSANSLSKSSSIASDRPMRDYNMFSPVPVQWYTPEPSPLSLSENIGSSVLDPLPHEVTLNPYLRHNPAGPAPVIFDINLPPYGVTYTAALPYEVALSPSDFAQLATWPRVTRFRITSVADDSSPHLPWPVDAHNPCGVTLGDVLTAISTTFHALITHAEFNAWSGRRRDMVARAYWHRMRTRMANKDCDWDQIDGSAAQPGIRRADCMADKCMFRGLEPSPARDGTWMLFLGPA</sequence>
<name>A0A5M3MGC7_CONPW</name>
<evidence type="ECO:0000313" key="3">
    <source>
        <dbReference type="EMBL" id="EIW78107.1"/>
    </source>
</evidence>
<dbReference type="GeneID" id="19210628"/>
<comment type="caution">
    <text evidence="3">The sequence shown here is derived from an EMBL/GenBank/DDBJ whole genome shotgun (WGS) entry which is preliminary data.</text>
</comment>
<feature type="domain" description="DUF6699" evidence="2">
    <location>
        <begin position="201"/>
        <end position="347"/>
    </location>
</feature>
<dbReference type="InterPro" id="IPR046522">
    <property type="entry name" value="DUF6699"/>
</dbReference>
<dbReference type="KEGG" id="cput:CONPUDRAFT_83654"/>
<reference evidence="4" key="1">
    <citation type="journal article" date="2012" name="Science">
        <title>The Paleozoic origin of enzymatic lignin decomposition reconstructed from 31 fungal genomes.</title>
        <authorList>
            <person name="Floudas D."/>
            <person name="Binder M."/>
            <person name="Riley R."/>
            <person name="Barry K."/>
            <person name="Blanchette R.A."/>
            <person name="Henrissat B."/>
            <person name="Martinez A.T."/>
            <person name="Otillar R."/>
            <person name="Spatafora J.W."/>
            <person name="Yadav J.S."/>
            <person name="Aerts A."/>
            <person name="Benoit I."/>
            <person name="Boyd A."/>
            <person name="Carlson A."/>
            <person name="Copeland A."/>
            <person name="Coutinho P.M."/>
            <person name="de Vries R.P."/>
            <person name="Ferreira P."/>
            <person name="Findley K."/>
            <person name="Foster B."/>
            <person name="Gaskell J."/>
            <person name="Glotzer D."/>
            <person name="Gorecki P."/>
            <person name="Heitman J."/>
            <person name="Hesse C."/>
            <person name="Hori C."/>
            <person name="Igarashi K."/>
            <person name="Jurgens J.A."/>
            <person name="Kallen N."/>
            <person name="Kersten P."/>
            <person name="Kohler A."/>
            <person name="Kuees U."/>
            <person name="Kumar T.K.A."/>
            <person name="Kuo A."/>
            <person name="LaButti K."/>
            <person name="Larrondo L.F."/>
            <person name="Lindquist E."/>
            <person name="Ling A."/>
            <person name="Lombard V."/>
            <person name="Lucas S."/>
            <person name="Lundell T."/>
            <person name="Martin R."/>
            <person name="McLaughlin D.J."/>
            <person name="Morgenstern I."/>
            <person name="Morin E."/>
            <person name="Murat C."/>
            <person name="Nagy L.G."/>
            <person name="Nolan M."/>
            <person name="Ohm R.A."/>
            <person name="Patyshakuliyeva A."/>
            <person name="Rokas A."/>
            <person name="Ruiz-Duenas F.J."/>
            <person name="Sabat G."/>
            <person name="Salamov A."/>
            <person name="Samejima M."/>
            <person name="Schmutz J."/>
            <person name="Slot J.C."/>
            <person name="St John F."/>
            <person name="Stenlid J."/>
            <person name="Sun H."/>
            <person name="Sun S."/>
            <person name="Syed K."/>
            <person name="Tsang A."/>
            <person name="Wiebenga A."/>
            <person name="Young D."/>
            <person name="Pisabarro A."/>
            <person name="Eastwood D.C."/>
            <person name="Martin F."/>
            <person name="Cullen D."/>
            <person name="Grigoriev I.V."/>
            <person name="Hibbett D.S."/>
        </authorList>
    </citation>
    <scope>NUCLEOTIDE SEQUENCE [LARGE SCALE GENOMIC DNA]</scope>
    <source>
        <strain evidence="4">RWD-64-598 SS2</strain>
    </source>
</reference>
<proteinExistence type="predicted"/>
<protein>
    <recommendedName>
        <fullName evidence="2">DUF6699 domain-containing protein</fullName>
    </recommendedName>
</protein>
<gene>
    <name evidence="3" type="ORF">CONPUDRAFT_83654</name>
</gene>
<dbReference type="Pfam" id="PF20415">
    <property type="entry name" value="DUF6699"/>
    <property type="match status" value="1"/>
</dbReference>
<dbReference type="EMBL" id="JH711582">
    <property type="protein sequence ID" value="EIW78107.1"/>
    <property type="molecule type" value="Genomic_DNA"/>
</dbReference>
<dbReference type="RefSeq" id="XP_007771195.1">
    <property type="nucleotide sequence ID" value="XM_007773005.1"/>
</dbReference>
<dbReference type="OrthoDB" id="3202436at2759"/>
<keyword evidence="4" id="KW-1185">Reference proteome</keyword>
<evidence type="ECO:0000313" key="4">
    <source>
        <dbReference type="Proteomes" id="UP000053558"/>
    </source>
</evidence>
<dbReference type="Proteomes" id="UP000053558">
    <property type="component" value="Unassembled WGS sequence"/>
</dbReference>
<evidence type="ECO:0000259" key="2">
    <source>
        <dbReference type="Pfam" id="PF20415"/>
    </source>
</evidence>
<evidence type="ECO:0000256" key="1">
    <source>
        <dbReference type="SAM" id="MobiDB-lite"/>
    </source>
</evidence>
<feature type="compositionally biased region" description="Basic and acidic residues" evidence="1">
    <location>
        <begin position="35"/>
        <end position="62"/>
    </location>
</feature>